<dbReference type="AlphaFoldDB" id="A0A1F5YXR9"/>
<evidence type="ECO:0000256" key="1">
    <source>
        <dbReference type="SAM" id="MobiDB-lite"/>
    </source>
</evidence>
<reference evidence="3 4" key="1">
    <citation type="journal article" date="2016" name="Nat. Commun.">
        <title>Thousands of microbial genomes shed light on interconnected biogeochemical processes in an aquifer system.</title>
        <authorList>
            <person name="Anantharaman K."/>
            <person name="Brown C.T."/>
            <person name="Hug L.A."/>
            <person name="Sharon I."/>
            <person name="Castelle C.J."/>
            <person name="Probst A.J."/>
            <person name="Thomas B.C."/>
            <person name="Singh A."/>
            <person name="Wilkins M.J."/>
            <person name="Karaoz U."/>
            <person name="Brodie E.L."/>
            <person name="Williams K.H."/>
            <person name="Hubbard S.S."/>
            <person name="Banfield J.F."/>
        </authorList>
    </citation>
    <scope>NUCLEOTIDE SEQUENCE [LARGE SCALE GENOMIC DNA]</scope>
</reference>
<name>A0A1F5YXR9_9BACT</name>
<feature type="transmembrane region" description="Helical" evidence="2">
    <location>
        <begin position="46"/>
        <end position="66"/>
    </location>
</feature>
<dbReference type="EMBL" id="MFJD01000001">
    <property type="protein sequence ID" value="OGG04926.1"/>
    <property type="molecule type" value="Genomic_DNA"/>
</dbReference>
<dbReference type="Proteomes" id="UP000178448">
    <property type="component" value="Unassembled WGS sequence"/>
</dbReference>
<comment type="caution">
    <text evidence="3">The sequence shown here is derived from an EMBL/GenBank/DDBJ whole genome shotgun (WGS) entry which is preliminary data.</text>
</comment>
<protein>
    <submittedName>
        <fullName evidence="3">Uncharacterized protein</fullName>
    </submittedName>
</protein>
<keyword evidence="2" id="KW-0472">Membrane</keyword>
<proteinExistence type="predicted"/>
<dbReference type="STRING" id="1798374.A2Z33_06540"/>
<keyword evidence="2" id="KW-1133">Transmembrane helix</keyword>
<keyword evidence="2" id="KW-0812">Transmembrane</keyword>
<organism evidence="3 4">
    <name type="scientific">Candidatus Gottesmanbacteria bacterium RBG_16_52_11</name>
    <dbReference type="NCBI Taxonomy" id="1798374"/>
    <lineage>
        <taxon>Bacteria</taxon>
        <taxon>Candidatus Gottesmaniibacteriota</taxon>
    </lineage>
</organism>
<gene>
    <name evidence="3" type="ORF">A2Z33_06540</name>
</gene>
<sequence length="191" mass="20648">MDDNDRVIIPPWDGDTDKSDDGVSKIQLNPQTAVIQGNTKANVRRFVTAAGFMAALIIVIFAGFAGRSSRQPLDVRARVDRMRSFTGTIAGITREQNRFTVRVTQSQDPLFTESGTNVWNVLLPPGASLNDPDAPLKACFKVSDVSGNLADAGEVPCAQIILPGAPVLVEYVSVRYEDATVVARVIFGSRQ</sequence>
<evidence type="ECO:0000256" key="2">
    <source>
        <dbReference type="SAM" id="Phobius"/>
    </source>
</evidence>
<evidence type="ECO:0000313" key="3">
    <source>
        <dbReference type="EMBL" id="OGG04926.1"/>
    </source>
</evidence>
<evidence type="ECO:0000313" key="4">
    <source>
        <dbReference type="Proteomes" id="UP000178448"/>
    </source>
</evidence>
<feature type="region of interest" description="Disordered" evidence="1">
    <location>
        <begin position="1"/>
        <end position="23"/>
    </location>
</feature>
<accession>A0A1F5YXR9</accession>